<evidence type="ECO:0000313" key="3">
    <source>
        <dbReference type="Proteomes" id="UP000095283"/>
    </source>
</evidence>
<feature type="transmembrane region" description="Helical" evidence="2">
    <location>
        <begin position="42"/>
        <end position="65"/>
    </location>
</feature>
<name>A0A1I7WRA1_HETBA</name>
<feature type="region of interest" description="Disordered" evidence="1">
    <location>
        <begin position="158"/>
        <end position="208"/>
    </location>
</feature>
<dbReference type="AlphaFoldDB" id="A0A1I7WRA1"/>
<feature type="transmembrane region" description="Helical" evidence="2">
    <location>
        <begin position="72"/>
        <end position="93"/>
    </location>
</feature>
<evidence type="ECO:0000313" key="4">
    <source>
        <dbReference type="WBParaSite" id="Hba_07634"/>
    </source>
</evidence>
<dbReference type="WBParaSite" id="Hba_07634">
    <property type="protein sequence ID" value="Hba_07634"/>
    <property type="gene ID" value="Hba_07634"/>
</dbReference>
<keyword evidence="2" id="KW-0472">Membrane</keyword>
<protein>
    <submittedName>
        <fullName evidence="4">G_PROTEIN_RECEP_F1_2 domain-containing protein</fullName>
    </submittedName>
</protein>
<dbReference type="InterPro" id="IPR053291">
    <property type="entry name" value="Ommatidial_diff-associated"/>
</dbReference>
<dbReference type="PANTHER" id="PTHR21579">
    <property type="entry name" value="PROTEIN TINCAR"/>
    <property type="match status" value="1"/>
</dbReference>
<dbReference type="PANTHER" id="PTHR21579:SF20">
    <property type="entry name" value="PROTEIN TINCAR"/>
    <property type="match status" value="1"/>
</dbReference>
<sequence length="390" mass="44796">MALCQLVAQQLMISQLYRTIHSLLNLKKIKTFATYSYGPHMTAIVLLCLIIITLFPTGFAMMTLYQHEDKPLLITCLIVDVVYVFLWIIYWLILTMKRDWSFNIVHRTHQFYALQKGMASGHIKGNENPSQLKNALIVMHKDHNNIKNTPEMSRLIRRTSDDNSQSTAYNSVTRSSHIQPPPTHSAPLTMRGNSSPSEDREQNTFGTLQRSQQATYMSTLQRSHPGNTTLHRSIPLGQWATPQEAYASIHKAKEHNVYQRGSNEVPNYGQSETTYSSYGTYARLPQQSRIPVQPGQQHTVLRINNSNYGLQQQNTLRDLAPSQWSSQRNQSGQSSQALWNQNKHSKKKVAAILFSICLYRSFNSTFSWIKSYQHLRFLERRILNLIITPS</sequence>
<evidence type="ECO:0000256" key="1">
    <source>
        <dbReference type="SAM" id="MobiDB-lite"/>
    </source>
</evidence>
<keyword evidence="2" id="KW-0812">Transmembrane</keyword>
<proteinExistence type="predicted"/>
<evidence type="ECO:0000256" key="2">
    <source>
        <dbReference type="SAM" id="Phobius"/>
    </source>
</evidence>
<keyword evidence="3" id="KW-1185">Reference proteome</keyword>
<organism evidence="3 4">
    <name type="scientific">Heterorhabditis bacteriophora</name>
    <name type="common">Entomopathogenic nematode worm</name>
    <dbReference type="NCBI Taxonomy" id="37862"/>
    <lineage>
        <taxon>Eukaryota</taxon>
        <taxon>Metazoa</taxon>
        <taxon>Ecdysozoa</taxon>
        <taxon>Nematoda</taxon>
        <taxon>Chromadorea</taxon>
        <taxon>Rhabditida</taxon>
        <taxon>Rhabditina</taxon>
        <taxon>Rhabditomorpha</taxon>
        <taxon>Strongyloidea</taxon>
        <taxon>Heterorhabditidae</taxon>
        <taxon>Heterorhabditis</taxon>
    </lineage>
</organism>
<reference evidence="4" key="1">
    <citation type="submission" date="2016-11" db="UniProtKB">
        <authorList>
            <consortium name="WormBaseParasite"/>
        </authorList>
    </citation>
    <scope>IDENTIFICATION</scope>
</reference>
<feature type="compositionally biased region" description="Polar residues" evidence="1">
    <location>
        <begin position="162"/>
        <end position="178"/>
    </location>
</feature>
<accession>A0A1I7WRA1</accession>
<dbReference type="Proteomes" id="UP000095283">
    <property type="component" value="Unplaced"/>
</dbReference>
<keyword evidence="2" id="KW-1133">Transmembrane helix</keyword>